<dbReference type="PANTHER" id="PTHR12184">
    <property type="entry name" value="UBIQUINOL-CYTOCHROME C REDUCTASE COMPLEX ASSEMBLY FACTOR 1 FAMILY MEMBER"/>
    <property type="match status" value="1"/>
</dbReference>
<dbReference type="GO" id="GO:0034551">
    <property type="term" value="P:mitochondrial respiratory chain complex III assembly"/>
    <property type="evidence" value="ECO:0007669"/>
    <property type="project" value="TreeGrafter"/>
</dbReference>
<dbReference type="GO" id="GO:0005739">
    <property type="term" value="C:mitochondrion"/>
    <property type="evidence" value="ECO:0007669"/>
    <property type="project" value="TreeGrafter"/>
</dbReference>
<comment type="similarity">
    <text evidence="1">Belongs to the CBP3 family.</text>
</comment>
<protein>
    <recommendedName>
        <fullName evidence="3">Ubiquinol-cytochrome c chaperone domain-containing protein</fullName>
    </recommendedName>
</protein>
<dbReference type="GeneID" id="28987411"/>
<evidence type="ECO:0000259" key="3">
    <source>
        <dbReference type="Pfam" id="PF03981"/>
    </source>
</evidence>
<feature type="region of interest" description="Disordered" evidence="2">
    <location>
        <begin position="151"/>
        <end position="175"/>
    </location>
</feature>
<reference evidence="4 5" key="1">
    <citation type="submission" date="2015-03" db="EMBL/GenBank/DDBJ databases">
        <title>Genomics and transcriptomics of the oil-accumulating basidiomycete yeast T. oleaginosus allow insights into substrate utilization and the diverse evolutionary trajectories of mating systems in fungi.</title>
        <authorList>
            <consortium name="DOE Joint Genome Institute"/>
            <person name="Kourist R."/>
            <person name="Kracht O."/>
            <person name="Bracharz F."/>
            <person name="Lipzen A."/>
            <person name="Nolan M."/>
            <person name="Ohm R."/>
            <person name="Grigoriev I."/>
            <person name="Sun S."/>
            <person name="Heitman J."/>
            <person name="Bruck T."/>
            <person name="Nowrousian M."/>
        </authorList>
    </citation>
    <scope>NUCLEOTIDE SEQUENCE [LARGE SCALE GENOMIC DNA]</scope>
    <source>
        <strain evidence="4 5">IBC0246</strain>
    </source>
</reference>
<feature type="domain" description="Ubiquinol-cytochrome c chaperone" evidence="3">
    <location>
        <begin position="118"/>
        <end position="309"/>
    </location>
</feature>
<name>A0A0J0XJ43_9TREE</name>
<dbReference type="InterPro" id="IPR021150">
    <property type="entry name" value="Ubiq_cyt_c_chap"/>
</dbReference>
<gene>
    <name evidence="4" type="ORF">CC85DRAFT_329348</name>
</gene>
<dbReference type="OrthoDB" id="10253878at2759"/>
<dbReference type="RefSeq" id="XP_018277611.1">
    <property type="nucleotide sequence ID" value="XM_018426808.1"/>
</dbReference>
<evidence type="ECO:0000256" key="1">
    <source>
        <dbReference type="ARBA" id="ARBA00006407"/>
    </source>
</evidence>
<sequence>MSALRTARAIARVHRLATPARTFTAARALQKQAEPVNNEPIPFKEAPQFPAPVDPFNPGTAQPKPAGEYSETTKNLVRGVAKLLGYNSKASTAIRETGRMMRGIVTAVEKERSFWYDECQLPATYQTFFQLHLLYVLVLVIRLRALRSSRPDASPIPEPLEPGTPTHAASSPAGFTLGKPAHEAYPTEFLNHFFELAESQMRIVLGKGERERVIRKYMDEMGEQWKGAGLGLDFILGLSISEDPAERALSDPELASWVWRNLFQSKGITPGEGDELAFAPQLEKVVLFVRRELARLDAISDADVLDGNIGEWGPVNQAP</sequence>
<dbReference type="PANTHER" id="PTHR12184:SF1">
    <property type="entry name" value="UBIQUINOL-CYTOCHROME-C REDUCTASE COMPLEX ASSEMBLY FACTOR 1"/>
    <property type="match status" value="1"/>
</dbReference>
<organism evidence="4 5">
    <name type="scientific">Cutaneotrichosporon oleaginosum</name>
    <dbReference type="NCBI Taxonomy" id="879819"/>
    <lineage>
        <taxon>Eukaryota</taxon>
        <taxon>Fungi</taxon>
        <taxon>Dikarya</taxon>
        <taxon>Basidiomycota</taxon>
        <taxon>Agaricomycotina</taxon>
        <taxon>Tremellomycetes</taxon>
        <taxon>Trichosporonales</taxon>
        <taxon>Trichosporonaceae</taxon>
        <taxon>Cutaneotrichosporon</taxon>
    </lineage>
</organism>
<proteinExistence type="inferred from homology"/>
<dbReference type="STRING" id="879819.A0A0J0XJ43"/>
<dbReference type="InterPro" id="IPR007129">
    <property type="entry name" value="Ubiqinol_cyt_c_chaperone_CPB3"/>
</dbReference>
<evidence type="ECO:0000313" key="4">
    <source>
        <dbReference type="EMBL" id="KLT41120.1"/>
    </source>
</evidence>
<dbReference type="EMBL" id="KQ087223">
    <property type="protein sequence ID" value="KLT41120.1"/>
    <property type="molecule type" value="Genomic_DNA"/>
</dbReference>
<evidence type="ECO:0000313" key="5">
    <source>
        <dbReference type="Proteomes" id="UP000053611"/>
    </source>
</evidence>
<dbReference type="AlphaFoldDB" id="A0A0J0XJ43"/>
<accession>A0A0J0XJ43</accession>
<keyword evidence="5" id="KW-1185">Reference proteome</keyword>
<dbReference type="Pfam" id="PF03981">
    <property type="entry name" value="Ubiq_cyt_C_chap"/>
    <property type="match status" value="1"/>
</dbReference>
<dbReference type="Proteomes" id="UP000053611">
    <property type="component" value="Unassembled WGS sequence"/>
</dbReference>
<evidence type="ECO:0000256" key="2">
    <source>
        <dbReference type="SAM" id="MobiDB-lite"/>
    </source>
</evidence>